<dbReference type="GO" id="GO:0008168">
    <property type="term" value="F:methyltransferase activity"/>
    <property type="evidence" value="ECO:0007669"/>
    <property type="project" value="UniProtKB-KW"/>
</dbReference>
<dbReference type="InterPro" id="IPR029068">
    <property type="entry name" value="Glyas_Bleomycin-R_OHBP_Dase"/>
</dbReference>
<protein>
    <submittedName>
        <fullName evidence="2 3">3-demethylubiquinone-9 3-methyltransferase</fullName>
    </submittedName>
</protein>
<dbReference type="InterPro" id="IPR009725">
    <property type="entry name" value="3_dmu_93_MTrfase"/>
</dbReference>
<keyword evidence="5" id="KW-1185">Reference proteome</keyword>
<dbReference type="EMBL" id="FNXB01000007">
    <property type="protein sequence ID" value="SEH64494.1"/>
    <property type="molecule type" value="Genomic_DNA"/>
</dbReference>
<dbReference type="Proteomes" id="UP000183063">
    <property type="component" value="Unassembled WGS sequence"/>
</dbReference>
<name>A0A1H8H5W1_9HYPH</name>
<dbReference type="PIRSF" id="PIRSF021700">
    <property type="entry name" value="3_dmu_93_MTrfase"/>
    <property type="match status" value="1"/>
</dbReference>
<keyword evidence="2" id="KW-0830">Ubiquinone</keyword>
<proteinExistence type="predicted"/>
<dbReference type="CDD" id="cd06588">
    <property type="entry name" value="PhnB_like"/>
    <property type="match status" value="1"/>
</dbReference>
<accession>A0A1H8H5W1</accession>
<dbReference type="EMBL" id="FOCV01000005">
    <property type="protein sequence ID" value="SEN51525.1"/>
    <property type="molecule type" value="Genomic_DNA"/>
</dbReference>
<dbReference type="STRING" id="501024.RTCCBAU85039_1562"/>
<evidence type="ECO:0000259" key="1">
    <source>
        <dbReference type="Pfam" id="PF06983"/>
    </source>
</evidence>
<organism evidence="2 4">
    <name type="scientific">Rhizobium tibeticum</name>
    <dbReference type="NCBI Taxonomy" id="501024"/>
    <lineage>
        <taxon>Bacteria</taxon>
        <taxon>Pseudomonadati</taxon>
        <taxon>Pseudomonadota</taxon>
        <taxon>Alphaproteobacteria</taxon>
        <taxon>Hyphomicrobiales</taxon>
        <taxon>Rhizobiaceae</taxon>
        <taxon>Rhizobium/Agrobacterium group</taxon>
        <taxon>Rhizobium</taxon>
    </lineage>
</organism>
<keyword evidence="2" id="KW-0489">Methyltransferase</keyword>
<keyword evidence="2" id="KW-0808">Transferase</keyword>
<gene>
    <name evidence="2" type="ORF">RTCCBAU85039_1562</name>
    <name evidence="3" type="ORF">SAMN05216228_100554</name>
</gene>
<feature type="domain" description="PhnB-like" evidence="1">
    <location>
        <begin position="2"/>
        <end position="110"/>
    </location>
</feature>
<dbReference type="OrthoDB" id="9806473at2"/>
<reference evidence="3 5" key="1">
    <citation type="submission" date="2016-10" db="EMBL/GenBank/DDBJ databases">
        <authorList>
            <person name="Varghese N."/>
            <person name="Submissions S."/>
        </authorList>
    </citation>
    <scope>NUCLEOTIDE SEQUENCE [LARGE SCALE GENOMIC DNA]</scope>
    <source>
        <strain evidence="3 5">CGMCC 1.7071</strain>
    </source>
</reference>
<dbReference type="GO" id="GO:0032259">
    <property type="term" value="P:methylation"/>
    <property type="evidence" value="ECO:0007669"/>
    <property type="project" value="UniProtKB-KW"/>
</dbReference>
<dbReference type="AlphaFoldDB" id="A0A1H8H5W1"/>
<dbReference type="Gene3D" id="3.10.180.10">
    <property type="entry name" value="2,3-Dihydroxybiphenyl 1,2-Dioxygenase, domain 1"/>
    <property type="match status" value="1"/>
</dbReference>
<reference evidence="2" key="2">
    <citation type="submission" date="2016-10" db="EMBL/GenBank/DDBJ databases">
        <authorList>
            <person name="de Groot N.N."/>
        </authorList>
    </citation>
    <scope>NUCLEOTIDE SEQUENCE [LARGE SCALE GENOMIC DNA]</scope>
    <source>
        <strain evidence="2">CCBAU85039</strain>
    </source>
</reference>
<dbReference type="Proteomes" id="UP000198939">
    <property type="component" value="Unassembled WGS sequence"/>
</dbReference>
<evidence type="ECO:0000313" key="5">
    <source>
        <dbReference type="Proteomes" id="UP000198939"/>
    </source>
</evidence>
<sequence>MQKITPCLWFDNQLDDAISFYRAIFKGAGDPQVKRGPDGKAFAATFDLEGQQFMGLNGGPQFKFSEAVSFFVRCKDQAEVDYYWERLLDGGKAQQCGWLKDRFGVSWQIIPDALMRYLNDPDAEKAMRAQAAMMQMVKIDIAALDEAYAGCAPDISTSRV</sequence>
<dbReference type="PANTHER" id="PTHR33990:SF2">
    <property type="entry name" value="PHNB-LIKE DOMAIN-CONTAINING PROTEIN"/>
    <property type="match status" value="1"/>
</dbReference>
<dbReference type="RefSeq" id="WP_072372834.1">
    <property type="nucleotide sequence ID" value="NZ_FNXB01000007.1"/>
</dbReference>
<dbReference type="SUPFAM" id="SSF54593">
    <property type="entry name" value="Glyoxalase/Bleomycin resistance protein/Dihydroxybiphenyl dioxygenase"/>
    <property type="match status" value="1"/>
</dbReference>
<dbReference type="Pfam" id="PF06983">
    <property type="entry name" value="3-dmu-9_3-mt"/>
    <property type="match status" value="1"/>
</dbReference>
<dbReference type="PANTHER" id="PTHR33990">
    <property type="entry name" value="PROTEIN YJDN-RELATED"/>
    <property type="match status" value="1"/>
</dbReference>
<evidence type="ECO:0000313" key="3">
    <source>
        <dbReference type="EMBL" id="SEN51525.1"/>
    </source>
</evidence>
<reference evidence="4" key="3">
    <citation type="submission" date="2016-10" db="EMBL/GenBank/DDBJ databases">
        <authorList>
            <person name="Wibberg D."/>
        </authorList>
    </citation>
    <scope>NUCLEOTIDE SEQUENCE [LARGE SCALE GENOMIC DNA]</scope>
</reference>
<evidence type="ECO:0000313" key="2">
    <source>
        <dbReference type="EMBL" id="SEH64494.1"/>
    </source>
</evidence>
<dbReference type="InterPro" id="IPR028973">
    <property type="entry name" value="PhnB-like"/>
</dbReference>
<evidence type="ECO:0000313" key="4">
    <source>
        <dbReference type="Proteomes" id="UP000183063"/>
    </source>
</evidence>